<dbReference type="GO" id="GO:0034605">
    <property type="term" value="P:cellular response to heat"/>
    <property type="evidence" value="ECO:0007669"/>
    <property type="project" value="UniProtKB-UniRule"/>
</dbReference>
<evidence type="ECO:0000256" key="7">
    <source>
        <dbReference type="ARBA" id="ARBA00022840"/>
    </source>
</evidence>
<dbReference type="InterPro" id="IPR008268">
    <property type="entry name" value="Peptidase_S16_AS"/>
</dbReference>
<evidence type="ECO:0000256" key="1">
    <source>
        <dbReference type="ARBA" id="ARBA00004496"/>
    </source>
</evidence>
<dbReference type="Pfam" id="PF05362">
    <property type="entry name" value="Lon_C"/>
    <property type="match status" value="1"/>
</dbReference>
<dbReference type="InterPro" id="IPR020568">
    <property type="entry name" value="Ribosomal_Su5_D2-typ_SF"/>
</dbReference>
<evidence type="ECO:0000256" key="9">
    <source>
        <dbReference type="HAMAP-Rule" id="MF_01973"/>
    </source>
</evidence>
<dbReference type="GO" id="GO:0005524">
    <property type="term" value="F:ATP binding"/>
    <property type="evidence" value="ECO:0007669"/>
    <property type="project" value="UniProtKB-UniRule"/>
</dbReference>
<comment type="induction">
    <text evidence="9">By heat shock.</text>
</comment>
<dbReference type="InterPro" id="IPR027543">
    <property type="entry name" value="Lon_bac"/>
</dbReference>
<feature type="binding site" evidence="9 12">
    <location>
        <begin position="354"/>
        <end position="361"/>
    </location>
    <ligand>
        <name>ATP</name>
        <dbReference type="ChEBI" id="CHEBI:30616"/>
    </ligand>
</feature>
<dbReference type="PRINTS" id="PR00830">
    <property type="entry name" value="ENDOLAPTASE"/>
</dbReference>
<keyword evidence="15" id="KW-0175">Coiled coil</keyword>
<evidence type="ECO:0000256" key="6">
    <source>
        <dbReference type="ARBA" id="ARBA00022825"/>
    </source>
</evidence>
<dbReference type="HAMAP" id="MF_01973">
    <property type="entry name" value="lon_bact"/>
    <property type="match status" value="1"/>
</dbReference>
<dbReference type="InterPro" id="IPR054594">
    <property type="entry name" value="Lon_lid"/>
</dbReference>
<evidence type="ECO:0000256" key="10">
    <source>
        <dbReference type="PIRNR" id="PIRNR001174"/>
    </source>
</evidence>
<dbReference type="NCBIfam" id="TIGR00763">
    <property type="entry name" value="lon"/>
    <property type="match status" value="1"/>
</dbReference>
<keyword evidence="3 9" id="KW-0645">Protease</keyword>
<dbReference type="Pfam" id="PF22667">
    <property type="entry name" value="Lon_lid"/>
    <property type="match status" value="1"/>
</dbReference>
<keyword evidence="6 9" id="KW-0720">Serine protease</keyword>
<evidence type="ECO:0000256" key="4">
    <source>
        <dbReference type="ARBA" id="ARBA00022741"/>
    </source>
</evidence>
<dbReference type="Gene3D" id="1.10.8.60">
    <property type="match status" value="1"/>
</dbReference>
<dbReference type="InterPro" id="IPR027065">
    <property type="entry name" value="Lon_Prtase"/>
</dbReference>
<comment type="catalytic activity">
    <reaction evidence="9 10 13">
        <text>Hydrolysis of proteins in presence of ATP.</text>
        <dbReference type="EC" id="3.4.21.53"/>
    </reaction>
</comment>
<comment type="subunit">
    <text evidence="9 10">Homohexamer. Organized in a ring with a central cavity.</text>
</comment>
<dbReference type="InterPro" id="IPR004815">
    <property type="entry name" value="Lon_bac/euk-typ"/>
</dbReference>
<dbReference type="InterPro" id="IPR003111">
    <property type="entry name" value="Lon_prtase_N"/>
</dbReference>
<dbReference type="STRING" id="1533.SAMN05443638_10412"/>
<gene>
    <name evidence="9" type="primary">lon</name>
    <name evidence="18" type="ORF">SAMN05443638_10412</name>
</gene>
<feature type="active site" evidence="9 11">
    <location>
        <position position="720"/>
    </location>
</feature>
<evidence type="ECO:0000256" key="2">
    <source>
        <dbReference type="ARBA" id="ARBA00022490"/>
    </source>
</evidence>
<dbReference type="NCBIfam" id="NF008053">
    <property type="entry name" value="PRK10787.1"/>
    <property type="match status" value="1"/>
</dbReference>
<feature type="domain" description="Lon N-terminal" evidence="17">
    <location>
        <begin position="8"/>
        <end position="202"/>
    </location>
</feature>
<evidence type="ECO:0000256" key="13">
    <source>
        <dbReference type="PROSITE-ProRule" id="PRU01122"/>
    </source>
</evidence>
<dbReference type="GO" id="GO:0006515">
    <property type="term" value="P:protein quality control for misfolded or incompletely synthesized proteins"/>
    <property type="evidence" value="ECO:0007669"/>
    <property type="project" value="UniProtKB-UniRule"/>
</dbReference>
<dbReference type="GO" id="GO:0005737">
    <property type="term" value="C:cytoplasm"/>
    <property type="evidence" value="ECO:0007669"/>
    <property type="project" value="UniProtKB-SubCell"/>
</dbReference>
<dbReference type="OrthoDB" id="9803599at2"/>
<dbReference type="EC" id="3.4.21.53" evidence="9 10"/>
<dbReference type="SUPFAM" id="SSF54211">
    <property type="entry name" value="Ribosomal protein S5 domain 2-like"/>
    <property type="match status" value="1"/>
</dbReference>
<dbReference type="InterPro" id="IPR008269">
    <property type="entry name" value="Lon_proteolytic"/>
</dbReference>
<comment type="function">
    <text evidence="9">ATP-dependent serine protease that mediates the selective degradation of mutant and abnormal proteins as well as certain short-lived regulatory proteins. Required for cellular homeostasis and for survival from DNA damage and developmental changes induced by stress. Degrades polypeptides processively to yield small peptide fragments that are 5 to 10 amino acids long. Binds to DNA in a double-stranded, site-specific manner.</text>
</comment>
<evidence type="ECO:0000256" key="12">
    <source>
        <dbReference type="PIRSR" id="PIRSR001174-2"/>
    </source>
</evidence>
<dbReference type="Gene3D" id="3.40.50.300">
    <property type="entry name" value="P-loop containing nucleotide triphosphate hydrolases"/>
    <property type="match status" value="1"/>
</dbReference>
<dbReference type="Gene3D" id="3.30.230.10">
    <property type="match status" value="1"/>
</dbReference>
<dbReference type="EMBL" id="FQVM01000004">
    <property type="protein sequence ID" value="SHE51159.1"/>
    <property type="molecule type" value="Genomic_DNA"/>
</dbReference>
<evidence type="ECO:0000313" key="18">
    <source>
        <dbReference type="EMBL" id="SHE51159.1"/>
    </source>
</evidence>
<dbReference type="CDD" id="cd19500">
    <property type="entry name" value="RecA-like_Lon"/>
    <property type="match status" value="1"/>
</dbReference>
<dbReference type="PIRSF" id="PIRSF001174">
    <property type="entry name" value="Lon_proteas"/>
    <property type="match status" value="1"/>
</dbReference>
<dbReference type="SMART" id="SM00382">
    <property type="entry name" value="AAA"/>
    <property type="match status" value="1"/>
</dbReference>
<accession>A0A1M4U305</accession>
<evidence type="ECO:0000256" key="3">
    <source>
        <dbReference type="ARBA" id="ARBA00022670"/>
    </source>
</evidence>
<dbReference type="FunFam" id="1.20.5.5270:FF:000002">
    <property type="entry name" value="Lon protease homolog"/>
    <property type="match status" value="1"/>
</dbReference>
<evidence type="ECO:0000259" key="16">
    <source>
        <dbReference type="PROSITE" id="PS51786"/>
    </source>
</evidence>
<dbReference type="FunFam" id="3.40.50.300:FF:000382">
    <property type="entry name" value="Lon protease homolog 2, peroxisomal"/>
    <property type="match status" value="1"/>
</dbReference>
<dbReference type="Gene3D" id="2.30.130.40">
    <property type="entry name" value="LON domain-like"/>
    <property type="match status" value="1"/>
</dbReference>
<proteinExistence type="evidence at transcript level"/>
<comment type="subcellular location">
    <subcellularLocation>
        <location evidence="1 9 10">Cytoplasm</location>
    </subcellularLocation>
</comment>
<evidence type="ECO:0000256" key="15">
    <source>
        <dbReference type="SAM" id="Coils"/>
    </source>
</evidence>
<evidence type="ECO:0000256" key="5">
    <source>
        <dbReference type="ARBA" id="ARBA00022801"/>
    </source>
</evidence>
<dbReference type="InterPro" id="IPR003959">
    <property type="entry name" value="ATPase_AAA_core"/>
</dbReference>
<dbReference type="InterPro" id="IPR003593">
    <property type="entry name" value="AAA+_ATPase"/>
</dbReference>
<dbReference type="InterPro" id="IPR014721">
    <property type="entry name" value="Ribsml_uS5_D2-typ_fold_subgr"/>
</dbReference>
<dbReference type="SUPFAM" id="SSF52540">
    <property type="entry name" value="P-loop containing nucleoside triphosphate hydrolases"/>
    <property type="match status" value="1"/>
</dbReference>
<dbReference type="GO" id="GO:0043565">
    <property type="term" value="F:sequence-specific DNA binding"/>
    <property type="evidence" value="ECO:0007669"/>
    <property type="project" value="UniProtKB-UniRule"/>
</dbReference>
<feature type="domain" description="Lon proteolytic" evidence="16">
    <location>
        <begin position="590"/>
        <end position="771"/>
    </location>
</feature>
<keyword evidence="8 9" id="KW-0346">Stress response</keyword>
<dbReference type="PROSITE" id="PS51787">
    <property type="entry name" value="LON_N"/>
    <property type="match status" value="1"/>
</dbReference>
<feature type="active site" evidence="9 11">
    <location>
        <position position="677"/>
    </location>
</feature>
<dbReference type="PROSITE" id="PS51786">
    <property type="entry name" value="LON_PROTEOLYTIC"/>
    <property type="match status" value="1"/>
</dbReference>
<reference evidence="18 19" key="1">
    <citation type="submission" date="2016-11" db="EMBL/GenBank/DDBJ databases">
        <authorList>
            <person name="Jaros S."/>
            <person name="Januszkiewicz K."/>
            <person name="Wedrychowicz H."/>
        </authorList>
    </citation>
    <scope>NUCLEOTIDE SEQUENCE [LARGE SCALE GENOMIC DNA]</scope>
    <source>
        <strain evidence="18 19">DSM 2631</strain>
    </source>
</reference>
<dbReference type="Gene3D" id="1.20.58.1480">
    <property type="match status" value="1"/>
</dbReference>
<dbReference type="GO" id="GO:0004252">
    <property type="term" value="F:serine-type endopeptidase activity"/>
    <property type="evidence" value="ECO:0007669"/>
    <property type="project" value="UniProtKB-UniRule"/>
</dbReference>
<feature type="coiled-coil region" evidence="15">
    <location>
        <begin position="174"/>
        <end position="208"/>
    </location>
</feature>
<keyword evidence="2 9" id="KW-0963">Cytoplasm</keyword>
<keyword evidence="7 9" id="KW-0067">ATP-binding</keyword>
<dbReference type="PANTHER" id="PTHR10046">
    <property type="entry name" value="ATP DEPENDENT LON PROTEASE FAMILY MEMBER"/>
    <property type="match status" value="1"/>
</dbReference>
<dbReference type="GO" id="GO:0004176">
    <property type="term" value="F:ATP-dependent peptidase activity"/>
    <property type="evidence" value="ECO:0007669"/>
    <property type="project" value="UniProtKB-UniRule"/>
</dbReference>
<evidence type="ECO:0000256" key="14">
    <source>
        <dbReference type="RuleBase" id="RU000591"/>
    </source>
</evidence>
<keyword evidence="19" id="KW-1185">Reference proteome</keyword>
<name>A0A1M4U305_9CLOT</name>
<dbReference type="Pfam" id="PF02190">
    <property type="entry name" value="LON_substr_bdg"/>
    <property type="match status" value="1"/>
</dbReference>
<dbReference type="Gene3D" id="1.20.5.5270">
    <property type="match status" value="1"/>
</dbReference>
<dbReference type="AlphaFoldDB" id="A0A1M4U305"/>
<dbReference type="Pfam" id="PF00004">
    <property type="entry name" value="AAA"/>
    <property type="match status" value="1"/>
</dbReference>
<dbReference type="SMART" id="SM00464">
    <property type="entry name" value="LON"/>
    <property type="match status" value="1"/>
</dbReference>
<dbReference type="Proteomes" id="UP000184035">
    <property type="component" value="Unassembled WGS sequence"/>
</dbReference>
<evidence type="ECO:0000259" key="17">
    <source>
        <dbReference type="PROSITE" id="PS51787"/>
    </source>
</evidence>
<dbReference type="InterPro" id="IPR027417">
    <property type="entry name" value="P-loop_NTPase"/>
</dbReference>
<dbReference type="InterPro" id="IPR015947">
    <property type="entry name" value="PUA-like_sf"/>
</dbReference>
<dbReference type="GO" id="GO:0016887">
    <property type="term" value="F:ATP hydrolysis activity"/>
    <property type="evidence" value="ECO:0007669"/>
    <property type="project" value="UniProtKB-UniRule"/>
</dbReference>
<dbReference type="RefSeq" id="WP_072892959.1">
    <property type="nucleotide sequence ID" value="NZ_FQVM01000004.1"/>
</dbReference>
<evidence type="ECO:0000256" key="11">
    <source>
        <dbReference type="PIRSR" id="PIRSR001174-1"/>
    </source>
</evidence>
<keyword evidence="4 9" id="KW-0547">Nucleotide-binding</keyword>
<sequence>MNDEKLVLPLIPLRGITIFPNMVMHFDVGREKSIAALEEAMMKEQKIFLSTQKEAKVEEPSEDDIFKVGTICTIKQLLKMPENRIRVLVEGIERAKINSFLDKEKFFTVEIEKCPDKVDKEDTELEAHIRTLKSTFGEYLAIASTPSTDMIGTLDDVEEPGTLADIIASYISLKEETKQEILEAIDVKERIEKLLVILKNEIEVLKIEKKIGYKVKKNMDKMQKEYYLREQLKVIQEELGEDDEDQKDIKKYEDKIKKSKLPKEVKEKAQHELTRLKNTGSYSSEGNVIRTYLDWILELPWNKQTKDTIDIKKARKILDNDHYGLEDVKDRIIEYLAVKHMTKSLKGPILCLVGPPGVGKTSIAKSVAKALNRNFVRMSLGGMRDEAEIRGHRKTYVGAIPGRIIYGMKQAASNNPLFLLDEIDKMANDFKGDPADALLEVLDAEQNSTFRDNYLELEMDLSKVMFITTANSLDTIPRPLLDRMEIIEVSGYTYEEKYNIVKKYLIPKQLKEHGLNNNEVNITDNAIKLIIEGYTRESGVRNLERKVGAIIRKAITEMVEKDKKSLKVTTAQVEKYLGPKIFSYDKVDKEDKIGVVTGMAWTAYGGDTLPIEVMVMDGTGKLELTGQLGDVMKESAKAGYTYVRSNAERFNINSEFYKKKDIHIHVPEGAVPKDGPSAGVTMITALVSALSNRKVKHNIAMTGEITLTGKVLPIGGVKEKCLAAFRAGIDTVIIPKENEKDTLKIPNSIKSKIKFIFAEEVDDVLKNALVGDDKNEN</sequence>
<dbReference type="SUPFAM" id="SSF88697">
    <property type="entry name" value="PUA domain-like"/>
    <property type="match status" value="1"/>
</dbReference>
<dbReference type="PROSITE" id="PS01046">
    <property type="entry name" value="LON_SER"/>
    <property type="match status" value="1"/>
</dbReference>
<evidence type="ECO:0000313" key="19">
    <source>
        <dbReference type="Proteomes" id="UP000184035"/>
    </source>
</evidence>
<organism evidence="18 19">
    <name type="scientific">Clostridium fallax</name>
    <dbReference type="NCBI Taxonomy" id="1533"/>
    <lineage>
        <taxon>Bacteria</taxon>
        <taxon>Bacillati</taxon>
        <taxon>Bacillota</taxon>
        <taxon>Clostridia</taxon>
        <taxon>Eubacteriales</taxon>
        <taxon>Clostridiaceae</taxon>
        <taxon>Clostridium</taxon>
    </lineage>
</organism>
<protein>
    <recommendedName>
        <fullName evidence="9 10">Lon protease</fullName>
        <ecNumber evidence="9 10">3.4.21.53</ecNumber>
    </recommendedName>
    <alternativeName>
        <fullName evidence="9">ATP-dependent protease La</fullName>
    </alternativeName>
</protein>
<comment type="similarity">
    <text evidence="9 10 13 14">Belongs to the peptidase S16 family.</text>
</comment>
<keyword evidence="5 9" id="KW-0378">Hydrolase</keyword>
<dbReference type="InterPro" id="IPR046336">
    <property type="entry name" value="Lon_prtase_N_sf"/>
</dbReference>
<evidence type="ECO:0000256" key="8">
    <source>
        <dbReference type="ARBA" id="ARBA00023016"/>
    </source>
</evidence>